<reference evidence="2 3" key="1">
    <citation type="journal article" date="2016" name="ISME J.">
        <title>Chasing the elusive Euryarchaeota class WSA2: genomes reveal a uniquely fastidious methyl-reducing methanogen.</title>
        <authorList>
            <person name="Nobu M.K."/>
            <person name="Narihiro T."/>
            <person name="Kuroda K."/>
            <person name="Mei R."/>
            <person name="Liu W.T."/>
        </authorList>
    </citation>
    <scope>NUCLEOTIDE SEQUENCE [LARGE SCALE GENOMIC DNA]</scope>
    <source>
        <strain evidence="2">U1lsi0528_Bin055</strain>
    </source>
</reference>
<dbReference type="Gene3D" id="3.90.79.10">
    <property type="entry name" value="Nucleoside Triphosphate Pyrophosphohydrolase"/>
    <property type="match status" value="1"/>
</dbReference>
<accession>A0A150J591</accession>
<protein>
    <recommendedName>
        <fullName evidence="1">Nudix hydrolase domain-containing protein</fullName>
    </recommendedName>
</protein>
<evidence type="ECO:0000313" key="2">
    <source>
        <dbReference type="EMBL" id="KYC52381.1"/>
    </source>
</evidence>
<evidence type="ECO:0000259" key="1">
    <source>
        <dbReference type="PROSITE" id="PS51462"/>
    </source>
</evidence>
<feature type="domain" description="Nudix hydrolase" evidence="1">
    <location>
        <begin position="35"/>
        <end position="199"/>
    </location>
</feature>
<name>A0A150J591_9EURY</name>
<dbReference type="AlphaFoldDB" id="A0A150J591"/>
<sequence length="227" mass="25733">MSENKEYLPFVIKEEDRLSVCGFVRRDIAHSSFRIPHISVNIVPVIRGTEKTILQKRSKKRKIDPSNYDFNGGHVIYEPVLLSDNPKALELANDKTALRETREEIAVSNDGRPYVFSSRDLIRFTKVGELLTGFDDPGSINVGYMTGYILFIPIDSTIIVSDENEDGTNEELSYEEIDISQIVALFKENPSKFASGATAVLKELSNTKSDAYNRFWHIINLNKNKNI</sequence>
<dbReference type="SUPFAM" id="SSF55811">
    <property type="entry name" value="Nudix"/>
    <property type="match status" value="1"/>
</dbReference>
<gene>
    <name evidence="2" type="ORF">AMQ22_00839</name>
</gene>
<dbReference type="InterPro" id="IPR000086">
    <property type="entry name" value="NUDIX_hydrolase_dom"/>
</dbReference>
<dbReference type="EMBL" id="LNGC01000025">
    <property type="protein sequence ID" value="KYC52381.1"/>
    <property type="molecule type" value="Genomic_DNA"/>
</dbReference>
<evidence type="ECO:0000313" key="3">
    <source>
        <dbReference type="Proteomes" id="UP000075398"/>
    </source>
</evidence>
<organism evidence="2 3">
    <name type="scientific">Candidatus Methanofastidiosum methylothiophilum</name>
    <dbReference type="NCBI Taxonomy" id="1705564"/>
    <lineage>
        <taxon>Archaea</taxon>
        <taxon>Methanobacteriati</taxon>
        <taxon>Methanobacteriota</taxon>
        <taxon>Stenosarchaea group</taxon>
        <taxon>Candidatus Methanofastidiosia</taxon>
        <taxon>Candidatus Methanofastidiosales</taxon>
        <taxon>Candidatus Methanofastidiosaceae</taxon>
        <taxon>Candidatus Methanofastidiosum</taxon>
    </lineage>
</organism>
<dbReference type="InterPro" id="IPR015797">
    <property type="entry name" value="NUDIX_hydrolase-like_dom_sf"/>
</dbReference>
<dbReference type="Proteomes" id="UP000075398">
    <property type="component" value="Unassembled WGS sequence"/>
</dbReference>
<proteinExistence type="predicted"/>
<comment type="caution">
    <text evidence="2">The sequence shown here is derived from an EMBL/GenBank/DDBJ whole genome shotgun (WGS) entry which is preliminary data.</text>
</comment>
<dbReference type="PROSITE" id="PS51462">
    <property type="entry name" value="NUDIX"/>
    <property type="match status" value="1"/>
</dbReference>